<evidence type="ECO:0000259" key="6">
    <source>
        <dbReference type="Pfam" id="PF17391"/>
    </source>
</evidence>
<evidence type="ECO:0000256" key="2">
    <source>
        <dbReference type="ARBA" id="ARBA00023027"/>
    </source>
</evidence>
<evidence type="ECO:0000313" key="9">
    <source>
        <dbReference type="Proteomes" id="UP000609531"/>
    </source>
</evidence>
<dbReference type="NCBIfam" id="NF003820">
    <property type="entry name" value="PRK05414.1"/>
    <property type="match status" value="1"/>
</dbReference>
<gene>
    <name evidence="8" type="ORF">JCR33_22600</name>
</gene>
<feature type="domain" description="Urocanase Rossmann-like" evidence="5">
    <location>
        <begin position="121"/>
        <end position="325"/>
    </location>
</feature>
<keyword evidence="2" id="KW-0520">NAD</keyword>
<dbReference type="PANTHER" id="PTHR12216:SF4">
    <property type="entry name" value="UROCANATE HYDRATASE"/>
    <property type="match status" value="1"/>
</dbReference>
<dbReference type="GO" id="GO:0016153">
    <property type="term" value="F:urocanate hydratase activity"/>
    <property type="evidence" value="ECO:0007669"/>
    <property type="project" value="UniProtKB-UniRule"/>
</dbReference>
<dbReference type="InterPro" id="IPR035400">
    <property type="entry name" value="Urocanase_N"/>
</dbReference>
<dbReference type="AlphaFoldDB" id="A0A934ITV5"/>
<evidence type="ECO:0000256" key="3">
    <source>
        <dbReference type="ARBA" id="ARBA00023239"/>
    </source>
</evidence>
<keyword evidence="9" id="KW-1185">Reference proteome</keyword>
<dbReference type="InterPro" id="IPR035401">
    <property type="entry name" value="Urocanase_C"/>
</dbReference>
<dbReference type="Proteomes" id="UP000609531">
    <property type="component" value="Unassembled WGS sequence"/>
</dbReference>
<dbReference type="PIRSF" id="PIRSF001423">
    <property type="entry name" value="Urocanate_hydrat"/>
    <property type="match status" value="1"/>
</dbReference>
<dbReference type="InterPro" id="IPR038364">
    <property type="entry name" value="Urocanase_central_sf"/>
</dbReference>
<dbReference type="Gene3D" id="3.40.50.10730">
    <property type="entry name" value="Urocanase like domains"/>
    <property type="match status" value="1"/>
</dbReference>
<proteinExistence type="predicted"/>
<dbReference type="NCBIfam" id="TIGR01228">
    <property type="entry name" value="hutU"/>
    <property type="match status" value="1"/>
</dbReference>
<feature type="domain" description="Urocanase C-terminal" evidence="7">
    <location>
        <begin position="328"/>
        <end position="519"/>
    </location>
</feature>
<keyword evidence="3 8" id="KW-0456">Lyase</keyword>
<dbReference type="EMBL" id="JAEKJA010000030">
    <property type="protein sequence ID" value="MBJ3778508.1"/>
    <property type="molecule type" value="Genomic_DNA"/>
</dbReference>
<dbReference type="GO" id="GO:0006548">
    <property type="term" value="P:L-histidine catabolic process"/>
    <property type="evidence" value="ECO:0007669"/>
    <property type="project" value="UniProtKB-UniRule"/>
</dbReference>
<dbReference type="InterPro" id="IPR036190">
    <property type="entry name" value="Urocanase_sf"/>
</dbReference>
<dbReference type="PANTHER" id="PTHR12216">
    <property type="entry name" value="UROCANATE HYDRATASE"/>
    <property type="match status" value="1"/>
</dbReference>
<evidence type="ECO:0000256" key="4">
    <source>
        <dbReference type="NCBIfam" id="TIGR01228"/>
    </source>
</evidence>
<feature type="domain" description="Urocanase N-terminal" evidence="6">
    <location>
        <begin position="2"/>
        <end position="117"/>
    </location>
</feature>
<protein>
    <recommendedName>
        <fullName evidence="4">Urocanate hydratase</fullName>
        <ecNumber evidence="4">4.2.1.49</ecNumber>
    </recommendedName>
</protein>
<name>A0A934ITV5_9HYPH</name>
<accession>A0A934ITV5</accession>
<dbReference type="InterPro" id="IPR023637">
    <property type="entry name" value="Urocanase-like"/>
</dbReference>
<dbReference type="Gene3D" id="3.40.1770.10">
    <property type="entry name" value="Urocanase superfamily"/>
    <property type="match status" value="1"/>
</dbReference>
<comment type="cofactor">
    <cofactor evidence="1">
        <name>NAD(+)</name>
        <dbReference type="ChEBI" id="CHEBI:57540"/>
    </cofactor>
</comment>
<evidence type="ECO:0000313" key="8">
    <source>
        <dbReference type="EMBL" id="MBJ3778508.1"/>
    </source>
</evidence>
<dbReference type="InterPro" id="IPR035085">
    <property type="entry name" value="Urocanase_Rossmann-like"/>
</dbReference>
<dbReference type="Pfam" id="PF17392">
    <property type="entry name" value="Urocanase_C"/>
    <property type="match status" value="1"/>
</dbReference>
<dbReference type="SUPFAM" id="SSF111326">
    <property type="entry name" value="Urocanase"/>
    <property type="match status" value="1"/>
</dbReference>
<evidence type="ECO:0000259" key="5">
    <source>
        <dbReference type="Pfam" id="PF01175"/>
    </source>
</evidence>
<organism evidence="8 9">
    <name type="scientific">Acuticoccus mangrovi</name>
    <dbReference type="NCBI Taxonomy" id="2796142"/>
    <lineage>
        <taxon>Bacteria</taxon>
        <taxon>Pseudomonadati</taxon>
        <taxon>Pseudomonadota</taxon>
        <taxon>Alphaproteobacteria</taxon>
        <taxon>Hyphomicrobiales</taxon>
        <taxon>Amorphaceae</taxon>
        <taxon>Acuticoccus</taxon>
    </lineage>
</organism>
<evidence type="ECO:0000259" key="7">
    <source>
        <dbReference type="Pfam" id="PF17392"/>
    </source>
</evidence>
<evidence type="ECO:0000256" key="1">
    <source>
        <dbReference type="ARBA" id="ARBA00001911"/>
    </source>
</evidence>
<sequence length="542" mass="57913">MCRGWEQEGILRCLLNNLDPNVAEDVEKLVVYGGKGRAARSHKDLNLIVEALKHLGDDETLIVQSGAAVAVLPTHPGAPRAIISSAMLVPAWSDSQSFWNLEARGLTMYGQMTAGGWFYIGTQGVLGFTYETFLALGRKHFDGKLAGKRVLTAGLGGMGGAQGFAIPKAGARALIVEVDEKRARRRASAGWVQHLTHDYDEAIALLHASDAPEAIALIGNIAEVAPRLLSDGVHFDAVTDQTAAHDALNGYVPIGYSPEDTRTATADDTAYLAAVKASMLRHGEALLEFRRRGSIVFEYGNNLRDQVRRAGLDEIMSIPGFVNEYVRPIFASGVGPFRWIALSGDDEDLRKSEDAVLEVAGTPGLEKWFELARAGIPRQGLPARICWLGLGQRDAVCTRLNELVAAGEIGPLALGRDHMDPASVASPLRETEGMLDGSDAIADWPVLSAMLNCAQGATWVAVGNGGGVGVGNSIHTGMVVVADGTPRAAEKIRRVFWTDPALGVARYADAGYDAAIQRAAETGLNLPRLTDTLAKRHTGEAR</sequence>
<reference evidence="8" key="1">
    <citation type="submission" date="2020-12" db="EMBL/GenBank/DDBJ databases">
        <title>Bacterial taxonomy.</title>
        <authorList>
            <person name="Pan X."/>
        </authorList>
    </citation>
    <scope>NUCLEOTIDE SEQUENCE</scope>
    <source>
        <strain evidence="8">B2012</strain>
    </source>
</reference>
<dbReference type="Pfam" id="PF01175">
    <property type="entry name" value="Urocanase"/>
    <property type="match status" value="1"/>
</dbReference>
<comment type="caution">
    <text evidence="8">The sequence shown here is derived from an EMBL/GenBank/DDBJ whole genome shotgun (WGS) entry which is preliminary data.</text>
</comment>
<dbReference type="EC" id="4.2.1.49" evidence="4"/>
<dbReference type="Pfam" id="PF17391">
    <property type="entry name" value="Urocanase_N"/>
    <property type="match status" value="1"/>
</dbReference>